<comment type="caution">
    <text evidence="2">The sequence shown here is derived from an EMBL/GenBank/DDBJ whole genome shotgun (WGS) entry which is preliminary data.</text>
</comment>
<gene>
    <name evidence="2" type="ORF">SK128_022706</name>
</gene>
<protein>
    <submittedName>
        <fullName evidence="2">Uncharacterized protein</fullName>
    </submittedName>
</protein>
<evidence type="ECO:0000313" key="3">
    <source>
        <dbReference type="Proteomes" id="UP001381693"/>
    </source>
</evidence>
<feature type="transmembrane region" description="Helical" evidence="1">
    <location>
        <begin position="13"/>
        <end position="33"/>
    </location>
</feature>
<keyword evidence="1" id="KW-0472">Membrane</keyword>
<sequence>MALDLLKYSDLTFSYYDAVLLSPVVVTVAQAVASATLRRQGTAVSQCYYNRGHFGALGRASSLNSQDFIRLCPPPNRD</sequence>
<keyword evidence="3" id="KW-1185">Reference proteome</keyword>
<proteinExistence type="predicted"/>
<dbReference type="Proteomes" id="UP001381693">
    <property type="component" value="Unassembled WGS sequence"/>
</dbReference>
<keyword evidence="1" id="KW-0812">Transmembrane</keyword>
<evidence type="ECO:0000313" key="2">
    <source>
        <dbReference type="EMBL" id="KAK7070651.1"/>
    </source>
</evidence>
<dbReference type="EMBL" id="JAXCGZ010015275">
    <property type="protein sequence ID" value="KAK7070651.1"/>
    <property type="molecule type" value="Genomic_DNA"/>
</dbReference>
<reference evidence="2 3" key="1">
    <citation type="submission" date="2023-11" db="EMBL/GenBank/DDBJ databases">
        <title>Halocaridina rubra genome assembly.</title>
        <authorList>
            <person name="Smith C."/>
        </authorList>
    </citation>
    <scope>NUCLEOTIDE SEQUENCE [LARGE SCALE GENOMIC DNA]</scope>
    <source>
        <strain evidence="2">EP-1</strain>
        <tissue evidence="2">Whole</tissue>
    </source>
</reference>
<evidence type="ECO:0000256" key="1">
    <source>
        <dbReference type="SAM" id="Phobius"/>
    </source>
</evidence>
<dbReference type="AlphaFoldDB" id="A0AAN8WQU3"/>
<accession>A0AAN8WQU3</accession>
<name>A0AAN8WQU3_HALRR</name>
<organism evidence="2 3">
    <name type="scientific">Halocaridina rubra</name>
    <name type="common">Hawaiian red shrimp</name>
    <dbReference type="NCBI Taxonomy" id="373956"/>
    <lineage>
        <taxon>Eukaryota</taxon>
        <taxon>Metazoa</taxon>
        <taxon>Ecdysozoa</taxon>
        <taxon>Arthropoda</taxon>
        <taxon>Crustacea</taxon>
        <taxon>Multicrustacea</taxon>
        <taxon>Malacostraca</taxon>
        <taxon>Eumalacostraca</taxon>
        <taxon>Eucarida</taxon>
        <taxon>Decapoda</taxon>
        <taxon>Pleocyemata</taxon>
        <taxon>Caridea</taxon>
        <taxon>Atyoidea</taxon>
        <taxon>Atyidae</taxon>
        <taxon>Halocaridina</taxon>
    </lineage>
</organism>
<keyword evidence="1" id="KW-1133">Transmembrane helix</keyword>